<keyword evidence="2" id="KW-0413">Isomerase</keyword>
<dbReference type="GO" id="GO:0016853">
    <property type="term" value="F:isomerase activity"/>
    <property type="evidence" value="ECO:0007669"/>
    <property type="project" value="UniProtKB-KW"/>
</dbReference>
<evidence type="ECO:0000259" key="1">
    <source>
        <dbReference type="PROSITE" id="PS51462"/>
    </source>
</evidence>
<dbReference type="PROSITE" id="PS51462">
    <property type="entry name" value="NUDIX"/>
    <property type="match status" value="1"/>
</dbReference>
<dbReference type="EMBL" id="JH660667">
    <property type="protein sequence ID" value="EIM31759.1"/>
    <property type="molecule type" value="Genomic_DNA"/>
</dbReference>
<evidence type="ECO:0000313" key="3">
    <source>
        <dbReference type="Proteomes" id="UP000053899"/>
    </source>
</evidence>
<organism evidence="2 3">
    <name type="scientific">Leptothrix ochracea L12</name>
    <dbReference type="NCBI Taxonomy" id="735332"/>
    <lineage>
        <taxon>Bacteria</taxon>
        <taxon>Pseudomonadati</taxon>
        <taxon>Pseudomonadota</taxon>
        <taxon>Betaproteobacteria</taxon>
        <taxon>Burkholderiales</taxon>
        <taxon>Sphaerotilaceae</taxon>
        <taxon>Leptothrix</taxon>
    </lineage>
</organism>
<keyword evidence="3" id="KW-1185">Reference proteome</keyword>
<proteinExistence type="predicted"/>
<dbReference type="Pfam" id="PF00293">
    <property type="entry name" value="NUDIX"/>
    <property type="match status" value="1"/>
</dbReference>
<dbReference type="AlphaFoldDB" id="I4Z6B7"/>
<dbReference type="InterPro" id="IPR031804">
    <property type="entry name" value="DUF4743"/>
</dbReference>
<dbReference type="InterPro" id="IPR000086">
    <property type="entry name" value="NUDIX_hydrolase_dom"/>
</dbReference>
<reference evidence="2 3" key="1">
    <citation type="submission" date="2012-04" db="EMBL/GenBank/DDBJ databases">
        <title>Improved High-Quality Draft sequence of Leptothrix ochracea L12.</title>
        <authorList>
            <consortium name="US DOE Joint Genome Institute"/>
            <person name="Lucas S."/>
            <person name="Han J."/>
            <person name="Lapidus A."/>
            <person name="Cheng J.-F."/>
            <person name="Goodwin L."/>
            <person name="Pitluck S."/>
            <person name="Peters L."/>
            <person name="Zeytun A."/>
            <person name="Detter J.C."/>
            <person name="Han C."/>
            <person name="Tapia R."/>
            <person name="Land M."/>
            <person name="Hauser L."/>
            <person name="Kyrpides N."/>
            <person name="Ivanova N."/>
            <person name="Pagani I."/>
            <person name="Stepanauskas R."/>
            <person name="Masland D."/>
            <person name="Poulton N."/>
            <person name="Emerson D."/>
            <person name="Fleming E."/>
            <person name="Woyke T."/>
        </authorList>
    </citation>
    <scope>NUCLEOTIDE SEQUENCE [LARGE SCALE GENOMIC DNA]</scope>
    <source>
        <strain evidence="2 3">L12</strain>
    </source>
</reference>
<protein>
    <submittedName>
        <fullName evidence="2">Isopentenyldiphosphate isomerase</fullName>
    </submittedName>
</protein>
<dbReference type="Pfam" id="PF15916">
    <property type="entry name" value="DUF4743"/>
    <property type="match status" value="1"/>
</dbReference>
<dbReference type="Proteomes" id="UP000053899">
    <property type="component" value="Unassembled WGS sequence"/>
</dbReference>
<dbReference type="RefSeq" id="WP_009453144.1">
    <property type="nucleotide sequence ID" value="NZ_JH660667.1"/>
</dbReference>
<dbReference type="Gene3D" id="3.90.79.10">
    <property type="entry name" value="Nucleoside Triphosphate Pyrophosphohydrolase"/>
    <property type="match status" value="1"/>
</dbReference>
<dbReference type="CDD" id="cd03676">
    <property type="entry name" value="NUDIX_Tnr3_like"/>
    <property type="match status" value="1"/>
</dbReference>
<feature type="domain" description="Nudix hydrolase" evidence="1">
    <location>
        <begin position="104"/>
        <end position="246"/>
    </location>
</feature>
<dbReference type="HOGENOM" id="CLU_048013_1_1_4"/>
<dbReference type="SUPFAM" id="SSF55811">
    <property type="entry name" value="Nudix"/>
    <property type="match status" value="1"/>
</dbReference>
<accession>I4Z6B7</accession>
<gene>
    <name evidence="2" type="ORF">LepocDRAFT_00005000</name>
</gene>
<name>I4Z6B7_9BURK</name>
<sequence length="278" mass="30607">MIRLMIQIDEAVYGIGSINAQQKQVLLSSTVVRWREDASTPARSLCLLCEGASPDAVLAQLADELHGMGHIGWRGELYAVREETRDEPIALIERAAAKFLGLKTVGAHCNGFIVDHQGRPSHLWIGKRASGKATDPGLLDNLVGCGVPWPQTPDEAVIREGWEEAGLPASCMQQALLQNVYQVDRQDAGGQHRQRLYVYDLVLPREVKPQNQDGEVDAYFLLAIQEIVVDLKMARFTADAAITTLDFLQRHALTGTPSPENGLDEVWRRSAGDISTCE</sequence>
<dbReference type="GeneID" id="92351990"/>
<evidence type="ECO:0000313" key="2">
    <source>
        <dbReference type="EMBL" id="EIM31759.1"/>
    </source>
</evidence>
<dbReference type="InterPro" id="IPR015797">
    <property type="entry name" value="NUDIX_hydrolase-like_dom_sf"/>
</dbReference>